<dbReference type="EMBL" id="CAXHTA020000017">
    <property type="protein sequence ID" value="CAL5227433.1"/>
    <property type="molecule type" value="Genomic_DNA"/>
</dbReference>
<dbReference type="SUPFAM" id="SSF54637">
    <property type="entry name" value="Thioesterase/thiol ester dehydrase-isomerase"/>
    <property type="match status" value="2"/>
</dbReference>
<keyword evidence="3" id="KW-0378">Hydrolase</keyword>
<feature type="domain" description="HotDog ACOT-type" evidence="5">
    <location>
        <begin position="1"/>
        <end position="120"/>
    </location>
</feature>
<evidence type="ECO:0000256" key="3">
    <source>
        <dbReference type="ARBA" id="ARBA00022801"/>
    </source>
</evidence>
<dbReference type="PANTHER" id="PTHR12655">
    <property type="entry name" value="ACYL-COA THIOESTERASE"/>
    <property type="match status" value="1"/>
</dbReference>
<name>A0ABP1G9U3_9CHLO</name>
<proteinExistence type="inferred from homology"/>
<evidence type="ECO:0000256" key="2">
    <source>
        <dbReference type="ARBA" id="ARBA00022737"/>
    </source>
</evidence>
<keyword evidence="7" id="KW-1185">Reference proteome</keyword>
<dbReference type="PANTHER" id="PTHR12655:SF0">
    <property type="entry name" value="ACYL-COENZYME A THIOESTERASE 9, MITOCHONDRIAL"/>
    <property type="match status" value="1"/>
</dbReference>
<protein>
    <submittedName>
        <fullName evidence="6">G10396 protein</fullName>
    </submittedName>
</protein>
<dbReference type="Pfam" id="PF03061">
    <property type="entry name" value="4HBT"/>
    <property type="match status" value="1"/>
</dbReference>
<keyword evidence="2" id="KW-0677">Repeat</keyword>
<evidence type="ECO:0000313" key="6">
    <source>
        <dbReference type="EMBL" id="CAL5227433.1"/>
    </source>
</evidence>
<dbReference type="InterPro" id="IPR006683">
    <property type="entry name" value="Thioestr_dom"/>
</dbReference>
<sequence length="350" mass="39115">MLISDIYWLLNGCTRLQYRSPWSAVRVGRLLEDLDSLAGNIAYEHCDDGKLDTRPPMLVTASVDAIQLRKRLAIETDMTVHGQVVWTGSSSMDIRMELLQGETIEPSLVALFTFVARDPLTGKAMAINSLQPATDSDRQHFAERQQVAQQRRAARKGASAAVSAERGSRQAEWAEAQLAEARAMLDLPALARGDAVLMQHTKLQNTFTCQPQQRNMHGRVFGGFLMRRAFELAFATCYIFAGSRPIFTQVGEITFKKPVEVGDLLRLHSTVLYTHEEPGTSRGIMHVEVVAVVTKPEQVRSDVTNTFHFVFSTEPSESSQHKKLKRVLPGTREEAMSILQFAPQDELQSM</sequence>
<evidence type="ECO:0000256" key="1">
    <source>
        <dbReference type="ARBA" id="ARBA00010458"/>
    </source>
</evidence>
<dbReference type="CDD" id="cd03442">
    <property type="entry name" value="BFIT_BACH"/>
    <property type="match status" value="2"/>
</dbReference>
<comment type="similarity">
    <text evidence="1">Belongs to the acyl coenzyme A hydrolase family.</text>
</comment>
<evidence type="ECO:0000313" key="7">
    <source>
        <dbReference type="Proteomes" id="UP001497392"/>
    </source>
</evidence>
<dbReference type="InterPro" id="IPR029069">
    <property type="entry name" value="HotDog_dom_sf"/>
</dbReference>
<accession>A0ABP1G9U3</accession>
<gene>
    <name evidence="6" type="primary">g10396</name>
    <name evidence="6" type="ORF">VP750_LOCUS9339</name>
</gene>
<organism evidence="6 7">
    <name type="scientific">Coccomyxa viridis</name>
    <dbReference type="NCBI Taxonomy" id="1274662"/>
    <lineage>
        <taxon>Eukaryota</taxon>
        <taxon>Viridiplantae</taxon>
        <taxon>Chlorophyta</taxon>
        <taxon>core chlorophytes</taxon>
        <taxon>Trebouxiophyceae</taxon>
        <taxon>Trebouxiophyceae incertae sedis</taxon>
        <taxon>Coccomyxaceae</taxon>
        <taxon>Coccomyxa</taxon>
    </lineage>
</organism>
<reference evidence="6 7" key="1">
    <citation type="submission" date="2024-06" db="EMBL/GenBank/DDBJ databases">
        <authorList>
            <person name="Kraege A."/>
            <person name="Thomma B."/>
        </authorList>
    </citation>
    <scope>NUCLEOTIDE SEQUENCE [LARGE SCALE GENOMIC DNA]</scope>
</reference>
<dbReference type="Gene3D" id="3.10.129.10">
    <property type="entry name" value="Hotdog Thioesterase"/>
    <property type="match status" value="2"/>
</dbReference>
<dbReference type="PROSITE" id="PS51770">
    <property type="entry name" value="HOTDOG_ACOT"/>
    <property type="match status" value="2"/>
</dbReference>
<keyword evidence="4" id="KW-0809">Transit peptide</keyword>
<comment type="caution">
    <text evidence="6">The sequence shown here is derived from an EMBL/GenBank/DDBJ whole genome shotgun (WGS) entry which is preliminary data.</text>
</comment>
<feature type="domain" description="HotDog ACOT-type" evidence="5">
    <location>
        <begin position="199"/>
        <end position="317"/>
    </location>
</feature>
<dbReference type="Proteomes" id="UP001497392">
    <property type="component" value="Unassembled WGS sequence"/>
</dbReference>
<dbReference type="InterPro" id="IPR033120">
    <property type="entry name" value="HOTDOG_ACOT"/>
</dbReference>
<evidence type="ECO:0000256" key="4">
    <source>
        <dbReference type="ARBA" id="ARBA00022946"/>
    </source>
</evidence>
<evidence type="ECO:0000259" key="5">
    <source>
        <dbReference type="PROSITE" id="PS51770"/>
    </source>
</evidence>